<keyword evidence="1" id="KW-1133">Transmembrane helix</keyword>
<dbReference type="OrthoDB" id="4964600at2"/>
<keyword evidence="3" id="KW-1185">Reference proteome</keyword>
<dbReference type="Proteomes" id="UP000295388">
    <property type="component" value="Unassembled WGS sequence"/>
</dbReference>
<evidence type="ECO:0000313" key="2">
    <source>
        <dbReference type="EMBL" id="TDO54463.1"/>
    </source>
</evidence>
<dbReference type="EMBL" id="SNWQ01000001">
    <property type="protein sequence ID" value="TDO54463.1"/>
    <property type="molecule type" value="Genomic_DNA"/>
</dbReference>
<feature type="transmembrane region" description="Helical" evidence="1">
    <location>
        <begin position="61"/>
        <end position="82"/>
    </location>
</feature>
<feature type="transmembrane region" description="Helical" evidence="1">
    <location>
        <begin position="131"/>
        <end position="151"/>
    </location>
</feature>
<proteinExistence type="predicted"/>
<keyword evidence="1" id="KW-0812">Transmembrane</keyword>
<accession>A0A4R6KRP9</accession>
<protein>
    <recommendedName>
        <fullName evidence="4">DUF998 domain-containing protein</fullName>
    </recommendedName>
</protein>
<keyword evidence="1" id="KW-0472">Membrane</keyword>
<feature type="transmembrane region" description="Helical" evidence="1">
    <location>
        <begin position="187"/>
        <end position="206"/>
    </location>
</feature>
<dbReference type="RefSeq" id="WP_133798052.1">
    <property type="nucleotide sequence ID" value="NZ_SNWQ01000001.1"/>
</dbReference>
<gene>
    <name evidence="2" type="ORF">EV643_101252</name>
</gene>
<sequence>MSTSSATTFSPAGSSYHRTAGTIGLWAGLLGAASGILLIVYPAAVSDDRFSYPFTASGFTLIQSFFFVQHVCIAVLIAALWISGAAGRGRIGRIGVGGSVLWMLGLGVTELVAISAKDSPYPSPRTDTIEALYGVTSTGIGVFLIIAGIAVLRARQWTGWQRWLPLALGVYVFVPLTPGLFGPFWLGRLVITVWMLLFALLGWTVLRSRS</sequence>
<reference evidence="2 3" key="1">
    <citation type="submission" date="2019-03" db="EMBL/GenBank/DDBJ databases">
        <title>Genomic Encyclopedia of Type Strains, Phase III (KMG-III): the genomes of soil and plant-associated and newly described type strains.</title>
        <authorList>
            <person name="Whitman W."/>
        </authorList>
    </citation>
    <scope>NUCLEOTIDE SEQUENCE [LARGE SCALE GENOMIC DNA]</scope>
    <source>
        <strain evidence="2 3">VKM Ac-2527</strain>
    </source>
</reference>
<evidence type="ECO:0000256" key="1">
    <source>
        <dbReference type="SAM" id="Phobius"/>
    </source>
</evidence>
<feature type="transmembrane region" description="Helical" evidence="1">
    <location>
        <begin position="94"/>
        <end position="116"/>
    </location>
</feature>
<feature type="transmembrane region" description="Helical" evidence="1">
    <location>
        <begin position="20"/>
        <end position="41"/>
    </location>
</feature>
<organism evidence="2 3">
    <name type="scientific">Kribbella caucasensis</name>
    <dbReference type="NCBI Taxonomy" id="2512215"/>
    <lineage>
        <taxon>Bacteria</taxon>
        <taxon>Bacillati</taxon>
        <taxon>Actinomycetota</taxon>
        <taxon>Actinomycetes</taxon>
        <taxon>Propionibacteriales</taxon>
        <taxon>Kribbellaceae</taxon>
        <taxon>Kribbella</taxon>
    </lineage>
</organism>
<dbReference type="AlphaFoldDB" id="A0A4R6KRP9"/>
<name>A0A4R6KRP9_9ACTN</name>
<evidence type="ECO:0000313" key="3">
    <source>
        <dbReference type="Proteomes" id="UP000295388"/>
    </source>
</evidence>
<feature type="transmembrane region" description="Helical" evidence="1">
    <location>
        <begin position="163"/>
        <end position="181"/>
    </location>
</feature>
<comment type="caution">
    <text evidence="2">The sequence shown here is derived from an EMBL/GenBank/DDBJ whole genome shotgun (WGS) entry which is preliminary data.</text>
</comment>
<evidence type="ECO:0008006" key="4">
    <source>
        <dbReference type="Google" id="ProtNLM"/>
    </source>
</evidence>